<evidence type="ECO:0000259" key="2">
    <source>
        <dbReference type="Pfam" id="PF13622"/>
    </source>
</evidence>
<feature type="compositionally biased region" description="Acidic residues" evidence="1">
    <location>
        <begin position="132"/>
        <end position="142"/>
    </location>
</feature>
<protein>
    <submittedName>
        <fullName evidence="4">Thioesterase family protein</fullName>
    </submittedName>
</protein>
<dbReference type="Gene3D" id="2.40.160.210">
    <property type="entry name" value="Acyl-CoA thioesterase, double hotdog domain"/>
    <property type="match status" value="1"/>
</dbReference>
<dbReference type="InterPro" id="IPR052389">
    <property type="entry name" value="Sec_Metab_Biosynth-Assoc"/>
</dbReference>
<dbReference type="AlphaFoldDB" id="A0A939T3H4"/>
<name>A0A939T3H4_9ACTN</name>
<evidence type="ECO:0000259" key="3">
    <source>
        <dbReference type="Pfam" id="PF20789"/>
    </source>
</evidence>
<dbReference type="Pfam" id="PF20789">
    <property type="entry name" value="4HBT_3C"/>
    <property type="match status" value="1"/>
</dbReference>
<dbReference type="PANTHER" id="PTHR38110">
    <property type="entry name" value="CHROMOSOME 23, WHOLE GENOME SHOTGUN SEQUENCE"/>
    <property type="match status" value="1"/>
</dbReference>
<evidence type="ECO:0000256" key="1">
    <source>
        <dbReference type="SAM" id="MobiDB-lite"/>
    </source>
</evidence>
<sequence>MGDLAKDAAVRGSDGRFTAELSPEWGAWGPNGGFVAAVLRNAALAHGDLPRVASMTCHFLSVGAFAPVEVEATTLRRARRAQSVRVAMRQDGRAIAEALVWLVADDLDGLEHDVARLNGVPGPEGLPYREELDTEQADDPDTAPETSMWANIQSKPVAWVTDWRNATPREPYASGWYRFPSHTTGDAARQLILLDVMAWSAAWSAHLTDLDYTAPNLDLTVQFHRSAVKDEWLFAEGFADVAEDGLIGFRSRVWSGGRNLLASGSGQLLCRPPRS</sequence>
<gene>
    <name evidence="4" type="ORF">J4573_28990</name>
</gene>
<proteinExistence type="predicted"/>
<comment type="caution">
    <text evidence="4">The sequence shown here is derived from an EMBL/GenBank/DDBJ whole genome shotgun (WGS) entry which is preliminary data.</text>
</comment>
<feature type="domain" description="Acyl-CoA thioesterase-like C-terminal" evidence="3">
    <location>
        <begin position="152"/>
        <end position="264"/>
    </location>
</feature>
<dbReference type="RefSeq" id="WP_208259056.1">
    <property type="nucleotide sequence ID" value="NZ_JAGEOJ010000012.1"/>
</dbReference>
<dbReference type="InterPro" id="IPR049449">
    <property type="entry name" value="TesB_ACOT8-like_N"/>
</dbReference>
<evidence type="ECO:0000313" key="4">
    <source>
        <dbReference type="EMBL" id="MBO2451161.1"/>
    </source>
</evidence>
<reference evidence="4" key="1">
    <citation type="submission" date="2021-03" db="EMBL/GenBank/DDBJ databases">
        <authorList>
            <person name="Kanchanasin P."/>
            <person name="Saeng-In P."/>
            <person name="Phongsopitanun W."/>
            <person name="Yuki M."/>
            <person name="Kudo T."/>
            <person name="Ohkuma M."/>
            <person name="Tanasupawat S."/>
        </authorList>
    </citation>
    <scope>NUCLEOTIDE SEQUENCE</scope>
    <source>
        <strain evidence="4">GKU 128</strain>
    </source>
</reference>
<dbReference type="InterPro" id="IPR029069">
    <property type="entry name" value="HotDog_dom_sf"/>
</dbReference>
<organism evidence="4 5">
    <name type="scientific">Actinomadura barringtoniae</name>
    <dbReference type="NCBI Taxonomy" id="1427535"/>
    <lineage>
        <taxon>Bacteria</taxon>
        <taxon>Bacillati</taxon>
        <taxon>Actinomycetota</taxon>
        <taxon>Actinomycetes</taxon>
        <taxon>Streptosporangiales</taxon>
        <taxon>Thermomonosporaceae</taxon>
        <taxon>Actinomadura</taxon>
    </lineage>
</organism>
<dbReference type="SUPFAM" id="SSF54637">
    <property type="entry name" value="Thioesterase/thiol ester dehydrase-isomerase"/>
    <property type="match status" value="2"/>
</dbReference>
<dbReference type="EMBL" id="JAGEOJ010000012">
    <property type="protein sequence ID" value="MBO2451161.1"/>
    <property type="molecule type" value="Genomic_DNA"/>
</dbReference>
<dbReference type="Proteomes" id="UP000669179">
    <property type="component" value="Unassembled WGS sequence"/>
</dbReference>
<dbReference type="Pfam" id="PF13622">
    <property type="entry name" value="4HBT_3"/>
    <property type="match status" value="1"/>
</dbReference>
<dbReference type="InterPro" id="IPR042171">
    <property type="entry name" value="Acyl-CoA_hotdog"/>
</dbReference>
<dbReference type="InterPro" id="IPR049450">
    <property type="entry name" value="ACOT8-like_C"/>
</dbReference>
<keyword evidence="5" id="KW-1185">Reference proteome</keyword>
<dbReference type="PANTHER" id="PTHR38110:SF1">
    <property type="entry name" value="THIOESTERASE DOMAIN-CONTAINING PROTEIN"/>
    <property type="match status" value="1"/>
</dbReference>
<feature type="domain" description="Acyl-CoA thioesterase-like N-terminal HotDog" evidence="2">
    <location>
        <begin position="22"/>
        <end position="102"/>
    </location>
</feature>
<accession>A0A939T3H4</accession>
<feature type="region of interest" description="Disordered" evidence="1">
    <location>
        <begin position="121"/>
        <end position="146"/>
    </location>
</feature>
<evidence type="ECO:0000313" key="5">
    <source>
        <dbReference type="Proteomes" id="UP000669179"/>
    </source>
</evidence>